<dbReference type="EMBL" id="JAAIYP010000044">
    <property type="protein sequence ID" value="NFV81862.1"/>
    <property type="molecule type" value="Genomic_DNA"/>
</dbReference>
<evidence type="ECO:0000313" key="2">
    <source>
        <dbReference type="Proteomes" id="UP000480684"/>
    </source>
</evidence>
<evidence type="ECO:0000313" key="1">
    <source>
        <dbReference type="EMBL" id="NFV81862.1"/>
    </source>
</evidence>
<keyword evidence="2" id="KW-1185">Reference proteome</keyword>
<dbReference type="InterPro" id="IPR035437">
    <property type="entry name" value="SNase_OB-fold_sf"/>
</dbReference>
<proteinExistence type="predicted"/>
<dbReference type="RefSeq" id="WP_163682307.1">
    <property type="nucleotide sequence ID" value="NZ_JAAIYP010000044.1"/>
</dbReference>
<reference evidence="1 2" key="1">
    <citation type="submission" date="2020-02" db="EMBL/GenBank/DDBJ databases">
        <authorList>
            <person name="Dziuba M."/>
            <person name="Kuznetsov B."/>
            <person name="Mardanov A."/>
            <person name="Ravin N."/>
            <person name="Grouzdev D."/>
        </authorList>
    </citation>
    <scope>NUCLEOTIDE SEQUENCE [LARGE SCALE GENOMIC DNA]</scope>
    <source>
        <strain evidence="1 2">SpK</strain>
    </source>
</reference>
<dbReference type="AlphaFoldDB" id="A0A7C9QW11"/>
<organism evidence="1 2">
    <name type="scientific">Magnetospirillum aberrantis SpK</name>
    <dbReference type="NCBI Taxonomy" id="908842"/>
    <lineage>
        <taxon>Bacteria</taxon>
        <taxon>Pseudomonadati</taxon>
        <taxon>Pseudomonadota</taxon>
        <taxon>Alphaproteobacteria</taxon>
        <taxon>Rhodospirillales</taxon>
        <taxon>Rhodospirillaceae</taxon>
        <taxon>Magnetospirillum</taxon>
    </lineage>
</organism>
<name>A0A7C9QW11_9PROT</name>
<gene>
    <name evidence="1" type="ORF">G4223_17255</name>
</gene>
<sequence length="161" mass="16554">MLAASSAQAGPIRCADDGDGGGACVWGRAEAFDADTIQLRGLRIQVLGVAAPGPRDLCATRDGKSEFACARPARKRMAELVAKGVACDILDVSGGILFGRCRGAEGDVGRLLVAAGVARAAKDGPYEAEQAAALAAGRGLWADSLSSPKEWESARRKAARD</sequence>
<accession>A0A7C9QW11</accession>
<protein>
    <submittedName>
        <fullName evidence="1">Nuclease</fullName>
    </submittedName>
</protein>
<dbReference type="SUPFAM" id="SSF50199">
    <property type="entry name" value="Staphylococcal nuclease"/>
    <property type="match status" value="1"/>
</dbReference>
<dbReference type="Proteomes" id="UP000480684">
    <property type="component" value="Unassembled WGS sequence"/>
</dbReference>
<comment type="caution">
    <text evidence="1">The sequence shown here is derived from an EMBL/GenBank/DDBJ whole genome shotgun (WGS) entry which is preliminary data.</text>
</comment>
<dbReference type="Gene3D" id="2.40.50.90">
    <property type="match status" value="1"/>
</dbReference>